<dbReference type="GO" id="GO:0006631">
    <property type="term" value="P:fatty acid metabolic process"/>
    <property type="evidence" value="ECO:0007669"/>
    <property type="project" value="TreeGrafter"/>
</dbReference>
<name>A0A1H4MMK0_9MICO</name>
<evidence type="ECO:0000259" key="3">
    <source>
        <dbReference type="Pfam" id="PF00501"/>
    </source>
</evidence>
<dbReference type="OrthoDB" id="8445630at2"/>
<keyword evidence="2 4" id="KW-0436">Ligase</keyword>
<accession>A0A1H4MMK0</accession>
<comment type="similarity">
    <text evidence="1">Belongs to the ATP-dependent AMP-binding enzyme family.</text>
</comment>
<dbReference type="InterPro" id="IPR045851">
    <property type="entry name" value="AMP-bd_C_sf"/>
</dbReference>
<dbReference type="Gene3D" id="3.30.300.30">
    <property type="match status" value="1"/>
</dbReference>
<proteinExistence type="inferred from homology"/>
<dbReference type="RefSeq" id="WP_091183183.1">
    <property type="nucleotide sequence ID" value="NZ_FNRY01000001.1"/>
</dbReference>
<evidence type="ECO:0000313" key="5">
    <source>
        <dbReference type="Proteomes" id="UP000199183"/>
    </source>
</evidence>
<dbReference type="PANTHER" id="PTHR43201">
    <property type="entry name" value="ACYL-COA SYNTHETASE"/>
    <property type="match status" value="1"/>
</dbReference>
<dbReference type="STRING" id="640635.SAMN04489806_1920"/>
<dbReference type="Proteomes" id="UP000199183">
    <property type="component" value="Unassembled WGS sequence"/>
</dbReference>
<dbReference type="InterPro" id="IPR042099">
    <property type="entry name" value="ANL_N_sf"/>
</dbReference>
<protein>
    <submittedName>
        <fullName evidence="4">Acyl-CoA synthetase (AMP-forming)/AMP-acid ligase II</fullName>
    </submittedName>
</protein>
<dbReference type="SUPFAM" id="SSF56801">
    <property type="entry name" value="Acetyl-CoA synthetase-like"/>
    <property type="match status" value="1"/>
</dbReference>
<dbReference type="PANTHER" id="PTHR43201:SF5">
    <property type="entry name" value="MEDIUM-CHAIN ACYL-COA LIGASE ACSF2, MITOCHONDRIAL"/>
    <property type="match status" value="1"/>
</dbReference>
<evidence type="ECO:0000256" key="1">
    <source>
        <dbReference type="ARBA" id="ARBA00006432"/>
    </source>
</evidence>
<dbReference type="AlphaFoldDB" id="A0A1H4MMK0"/>
<dbReference type="GO" id="GO:0031956">
    <property type="term" value="F:medium-chain fatty acid-CoA ligase activity"/>
    <property type="evidence" value="ECO:0007669"/>
    <property type="project" value="TreeGrafter"/>
</dbReference>
<evidence type="ECO:0000256" key="2">
    <source>
        <dbReference type="ARBA" id="ARBA00022598"/>
    </source>
</evidence>
<evidence type="ECO:0000313" key="4">
    <source>
        <dbReference type="EMBL" id="SEB84209.1"/>
    </source>
</evidence>
<feature type="domain" description="AMP-dependent synthetase/ligase" evidence="3">
    <location>
        <begin position="34"/>
        <end position="360"/>
    </location>
</feature>
<dbReference type="CDD" id="cd04433">
    <property type="entry name" value="AFD_class_I"/>
    <property type="match status" value="1"/>
</dbReference>
<gene>
    <name evidence="4" type="ORF">SAMN04489806_1920</name>
</gene>
<reference evidence="4 5" key="1">
    <citation type="submission" date="2016-10" db="EMBL/GenBank/DDBJ databases">
        <authorList>
            <person name="de Groot N.N."/>
        </authorList>
    </citation>
    <scope>NUCLEOTIDE SEQUENCE [LARGE SCALE GENOMIC DNA]</scope>
    <source>
        <strain evidence="4 5">DSM 21799</strain>
    </source>
</reference>
<organism evidence="4 5">
    <name type="scientific">Paramicrobacterium humi</name>
    <dbReference type="NCBI Taxonomy" id="640635"/>
    <lineage>
        <taxon>Bacteria</taxon>
        <taxon>Bacillati</taxon>
        <taxon>Actinomycetota</taxon>
        <taxon>Actinomycetes</taxon>
        <taxon>Micrococcales</taxon>
        <taxon>Microbacteriaceae</taxon>
        <taxon>Paramicrobacterium</taxon>
    </lineage>
</organism>
<keyword evidence="5" id="KW-1185">Reference proteome</keyword>
<dbReference type="InterPro" id="IPR000873">
    <property type="entry name" value="AMP-dep_synth/lig_dom"/>
</dbReference>
<dbReference type="Gene3D" id="3.40.50.12780">
    <property type="entry name" value="N-terminal domain of ligase-like"/>
    <property type="match status" value="1"/>
</dbReference>
<dbReference type="Pfam" id="PF00501">
    <property type="entry name" value="AMP-binding"/>
    <property type="match status" value="1"/>
</dbReference>
<sequence>MNTLISEITSTPPEEMLLDDLLVRTLVGSGHAGSAAAIIGDDGVTTRDQLFGVAGRLAHHFIENVTPDERVGLVDSRDANALIVVIASLMSGRSLAMLGVGEFTEDARELALRARCRLVVHGTEITRLGSAGFAGLESSPLTGICDSDPDEAMVLFTSGTTGQPKGVRLSRANVLANLTAMLRTALPWQSEDRLGQVLTTTHSFGLSMSLMALARSVPIVFLPDGPPSRSLAEGMGRHHVSIFACVPYFLRLMSRRGMDLGTSTAPDLRHLFLAGGGLVDEEIDQLLPGFDGALYLMYGFTETTARAAVRRYGDGAPSGSVGLPLPGTHIDIVDSKGSVLSVGEEGLIRATGPSLMIGYLGAPVRERGEHFTTSDLGHLDHAGNLMVTGREVEMMNFRGNRVSVVRLEAQAMRFDGVLDARAIPDSRAEDAQCLLRLILSASADESAVRRAVRTALEPRGIIRSVEVVHSLPKTRSGKAIRLTPADAPAGV</sequence>
<dbReference type="EMBL" id="FNRY01000001">
    <property type="protein sequence ID" value="SEB84209.1"/>
    <property type="molecule type" value="Genomic_DNA"/>
</dbReference>
<dbReference type="PROSITE" id="PS00455">
    <property type="entry name" value="AMP_BINDING"/>
    <property type="match status" value="1"/>
</dbReference>
<dbReference type="InterPro" id="IPR020845">
    <property type="entry name" value="AMP-binding_CS"/>
</dbReference>